<dbReference type="AlphaFoldDB" id="A0A9P5HDN9"/>
<protein>
    <recommendedName>
        <fullName evidence="3">CorA-like transporter domain-containing protein</fullName>
    </recommendedName>
</protein>
<feature type="region of interest" description="Disordered" evidence="1">
    <location>
        <begin position="408"/>
        <end position="499"/>
    </location>
</feature>
<name>A0A9P5HDN9_9HYPO</name>
<feature type="transmembrane region" description="Helical" evidence="2">
    <location>
        <begin position="337"/>
        <end position="359"/>
    </location>
</feature>
<keyword evidence="2" id="KW-1133">Transmembrane helix</keyword>
<keyword evidence="2" id="KW-0812">Transmembrane</keyword>
<evidence type="ECO:0000313" key="5">
    <source>
        <dbReference type="Proteomes" id="UP000722485"/>
    </source>
</evidence>
<dbReference type="Proteomes" id="UP000722485">
    <property type="component" value="Unassembled WGS sequence"/>
</dbReference>
<proteinExistence type="predicted"/>
<dbReference type="Gene3D" id="1.20.58.340">
    <property type="entry name" value="Magnesium transport protein CorA, transmembrane region"/>
    <property type="match status" value="1"/>
</dbReference>
<evidence type="ECO:0000259" key="3">
    <source>
        <dbReference type="Pfam" id="PF26616"/>
    </source>
</evidence>
<keyword evidence="5" id="KW-1185">Reference proteome</keyword>
<evidence type="ECO:0000256" key="2">
    <source>
        <dbReference type="SAM" id="Phobius"/>
    </source>
</evidence>
<dbReference type="OrthoDB" id="5396681at2759"/>
<keyword evidence="2" id="KW-0472">Membrane</keyword>
<dbReference type="EMBL" id="JAANBB010000079">
    <property type="protein sequence ID" value="KAF7551356.1"/>
    <property type="molecule type" value="Genomic_DNA"/>
</dbReference>
<organism evidence="4 5">
    <name type="scientific">Cylindrodendrum hubeiense</name>
    <dbReference type="NCBI Taxonomy" id="595255"/>
    <lineage>
        <taxon>Eukaryota</taxon>
        <taxon>Fungi</taxon>
        <taxon>Dikarya</taxon>
        <taxon>Ascomycota</taxon>
        <taxon>Pezizomycotina</taxon>
        <taxon>Sordariomycetes</taxon>
        <taxon>Hypocreomycetidae</taxon>
        <taxon>Hypocreales</taxon>
        <taxon>Nectriaceae</taxon>
        <taxon>Cylindrodendrum</taxon>
    </lineage>
</organism>
<feature type="compositionally biased region" description="Polar residues" evidence="1">
    <location>
        <begin position="431"/>
        <end position="448"/>
    </location>
</feature>
<accession>A0A9P5HDN9</accession>
<evidence type="ECO:0000313" key="4">
    <source>
        <dbReference type="EMBL" id="KAF7551356.1"/>
    </source>
</evidence>
<comment type="caution">
    <text evidence="4">The sequence shown here is derived from an EMBL/GenBank/DDBJ whole genome shotgun (WGS) entry which is preliminary data.</text>
</comment>
<evidence type="ECO:0000256" key="1">
    <source>
        <dbReference type="SAM" id="MobiDB-lite"/>
    </source>
</evidence>
<gene>
    <name evidence="4" type="ORF">G7Z17_g5039</name>
</gene>
<dbReference type="InterPro" id="IPR058257">
    <property type="entry name" value="CorA-like_dom"/>
</dbReference>
<dbReference type="Pfam" id="PF26616">
    <property type="entry name" value="CorA-like"/>
    <property type="match status" value="1"/>
</dbReference>
<feature type="domain" description="CorA-like transporter" evidence="3">
    <location>
        <begin position="74"/>
        <end position="217"/>
    </location>
</feature>
<sequence length="499" mass="56633">MAPSLQLPNDFQVSYRDRDSYPRNYTHRSVSTYPSALAEFAKRLDIAADDLCEKDVSNVEVSFRDLKSDNGAGKVSPDYLDFLFIFGLQADKQELRFSSFREQTSMRQECVTLKNRNPDDPSKDEYSIRPAAFYHRLDIENGNTLWMVTKGGLDIQGRFKELTGKNARPQDKSFGSPEECFSSSLSAHLLFCHWSTEDWRAYIKWLETIVDKETKMAVLGPTGSGHHHRIYTAGDIQKLLTWEEKISEVITVLESNVEVMNSLKQFYEKLSVNKDFDLKECSYDIEVFVGQLSHMMDDFRLQIGRAKALVRVMSNRTELVKQHRLERLNGNLEKEAIVVRIVTIVTLIYLPATFVSTLFSTDIIKYQGSPHGNYSPVAMQRWLQVTLPLTFLTLCAAYMGKRWAEQKSHPTGLRDIGDESGDLEAQDKGNDSQQNGDQQATPLNQWWQWAQAGGGKAEPGSPNKARALINWRPKSLAARVSGPPVPLLPMNHRPKSQGT</sequence>
<reference evidence="4" key="1">
    <citation type="submission" date="2020-03" db="EMBL/GenBank/DDBJ databases">
        <title>Draft Genome Sequence of Cylindrodendrum hubeiense.</title>
        <authorList>
            <person name="Buettner E."/>
            <person name="Kellner H."/>
        </authorList>
    </citation>
    <scope>NUCLEOTIDE SEQUENCE</scope>
    <source>
        <strain evidence="4">IHI 201604</strain>
    </source>
</reference>